<protein>
    <submittedName>
        <fullName evidence="1">Uncharacterized protein</fullName>
    </submittedName>
</protein>
<dbReference type="Proteomes" id="UP000031364">
    <property type="component" value="Unassembled WGS sequence"/>
</dbReference>
<evidence type="ECO:0000313" key="1">
    <source>
        <dbReference type="EMBL" id="KIA60768.1"/>
    </source>
</evidence>
<proteinExistence type="predicted"/>
<keyword evidence="2" id="KW-1185">Reference proteome</keyword>
<name>A0ABR4Z603_9NOCA</name>
<gene>
    <name evidence="1" type="ORF">FG87_35230</name>
</gene>
<organism evidence="1 2">
    <name type="scientific">Nocardia vulneris</name>
    <dbReference type="NCBI Taxonomy" id="1141657"/>
    <lineage>
        <taxon>Bacteria</taxon>
        <taxon>Bacillati</taxon>
        <taxon>Actinomycetota</taxon>
        <taxon>Actinomycetes</taxon>
        <taxon>Mycobacteriales</taxon>
        <taxon>Nocardiaceae</taxon>
        <taxon>Nocardia</taxon>
    </lineage>
</organism>
<evidence type="ECO:0000313" key="2">
    <source>
        <dbReference type="Proteomes" id="UP000031364"/>
    </source>
</evidence>
<dbReference type="EMBL" id="JNFP01000060">
    <property type="protein sequence ID" value="KIA60768.1"/>
    <property type="molecule type" value="Genomic_DNA"/>
</dbReference>
<comment type="caution">
    <text evidence="1">The sequence shown here is derived from an EMBL/GenBank/DDBJ whole genome shotgun (WGS) entry which is preliminary data.</text>
</comment>
<accession>A0ABR4Z603</accession>
<sequence length="68" mass="7681">MCLPRDDLSRLIPRFVERGEPAGAPRTIGHCVHRWCESGLAERARVAYARLVHDTPGFVDSCPHDRRA</sequence>
<reference evidence="1 2" key="1">
    <citation type="journal article" date="2014" name="Int. J. Syst. Evol. Microbiol.">
        <title>Nocardia vulneris sp. nov., isolated from wounds of human patients in North America.</title>
        <authorList>
            <person name="Lasker B.A."/>
            <person name="Bell M."/>
            <person name="Klenk H.P."/>
            <person name="Sproer C."/>
            <person name="Schumann C."/>
            <person name="Schumann P."/>
            <person name="Brown J.M."/>
        </authorList>
    </citation>
    <scope>NUCLEOTIDE SEQUENCE [LARGE SCALE GENOMIC DNA]</scope>
    <source>
        <strain evidence="1 2">W9851</strain>
    </source>
</reference>